<organism evidence="9 10">
    <name type="scientific">Microbacterium oxydans</name>
    <dbReference type="NCBI Taxonomy" id="82380"/>
    <lineage>
        <taxon>Bacteria</taxon>
        <taxon>Bacillati</taxon>
        <taxon>Actinomycetota</taxon>
        <taxon>Actinomycetes</taxon>
        <taxon>Micrococcales</taxon>
        <taxon>Microbacteriaceae</taxon>
        <taxon>Microbacterium</taxon>
    </lineage>
</organism>
<dbReference type="CDD" id="cd06261">
    <property type="entry name" value="TM_PBP2"/>
    <property type="match status" value="1"/>
</dbReference>
<evidence type="ECO:0000313" key="10">
    <source>
        <dbReference type="Proteomes" id="UP000033640"/>
    </source>
</evidence>
<feature type="transmembrane region" description="Helical" evidence="7">
    <location>
        <begin position="136"/>
        <end position="153"/>
    </location>
</feature>
<keyword evidence="4 7" id="KW-0812">Transmembrane</keyword>
<dbReference type="InterPro" id="IPR035906">
    <property type="entry name" value="MetI-like_sf"/>
</dbReference>
<comment type="subcellular location">
    <subcellularLocation>
        <location evidence="1 7">Cell membrane</location>
        <topology evidence="1 7">Multi-pass membrane protein</topology>
    </subcellularLocation>
</comment>
<dbReference type="PANTHER" id="PTHR43386:SF6">
    <property type="entry name" value="ABC TRANSPORTER PERMEASE PROTEIN"/>
    <property type="match status" value="1"/>
</dbReference>
<proteinExistence type="inferred from homology"/>
<keyword evidence="6 7" id="KW-0472">Membrane</keyword>
<evidence type="ECO:0000256" key="3">
    <source>
        <dbReference type="ARBA" id="ARBA00022475"/>
    </source>
</evidence>
<feature type="domain" description="ABC transmembrane type-1" evidence="8">
    <location>
        <begin position="94"/>
        <end position="284"/>
    </location>
</feature>
<evidence type="ECO:0000313" key="9">
    <source>
        <dbReference type="EMBL" id="KJL28642.1"/>
    </source>
</evidence>
<accession>A0A0F0L630</accession>
<gene>
    <name evidence="9" type="primary">gsiD_7</name>
    <name evidence="9" type="ORF">RS83_02115</name>
</gene>
<dbReference type="PANTHER" id="PTHR43386">
    <property type="entry name" value="OLIGOPEPTIDE TRANSPORT SYSTEM PERMEASE PROTEIN APPC"/>
    <property type="match status" value="1"/>
</dbReference>
<dbReference type="InterPro" id="IPR025966">
    <property type="entry name" value="OppC_N"/>
</dbReference>
<dbReference type="InterPro" id="IPR000515">
    <property type="entry name" value="MetI-like"/>
</dbReference>
<dbReference type="Pfam" id="PF12911">
    <property type="entry name" value="OppC_N"/>
    <property type="match status" value="1"/>
</dbReference>
<feature type="transmembrane region" description="Helical" evidence="7">
    <location>
        <begin position="28"/>
        <end position="50"/>
    </location>
</feature>
<keyword evidence="5 7" id="KW-1133">Transmembrane helix</keyword>
<evidence type="ECO:0000259" key="8">
    <source>
        <dbReference type="PROSITE" id="PS50928"/>
    </source>
</evidence>
<feature type="transmembrane region" description="Helical" evidence="7">
    <location>
        <begin position="266"/>
        <end position="287"/>
    </location>
</feature>
<dbReference type="Pfam" id="PF00528">
    <property type="entry name" value="BPD_transp_1"/>
    <property type="match status" value="1"/>
</dbReference>
<feature type="transmembrane region" description="Helical" evidence="7">
    <location>
        <begin position="100"/>
        <end position="124"/>
    </location>
</feature>
<keyword evidence="2 7" id="KW-0813">Transport</keyword>
<dbReference type="InterPro" id="IPR050366">
    <property type="entry name" value="BP-dependent_transpt_permease"/>
</dbReference>
<dbReference type="GO" id="GO:0055085">
    <property type="term" value="P:transmembrane transport"/>
    <property type="evidence" value="ECO:0007669"/>
    <property type="project" value="InterPro"/>
</dbReference>
<dbReference type="EMBL" id="JYIW01000025">
    <property type="protein sequence ID" value="KJL28642.1"/>
    <property type="molecule type" value="Genomic_DNA"/>
</dbReference>
<dbReference type="AlphaFoldDB" id="A0A0F0L630"/>
<comment type="caution">
    <text evidence="9">The sequence shown here is derived from an EMBL/GenBank/DDBJ whole genome shotgun (WGS) entry which is preliminary data.</text>
</comment>
<evidence type="ECO:0000256" key="7">
    <source>
        <dbReference type="RuleBase" id="RU363032"/>
    </source>
</evidence>
<evidence type="ECO:0000256" key="5">
    <source>
        <dbReference type="ARBA" id="ARBA00022989"/>
    </source>
</evidence>
<dbReference type="OrthoDB" id="9812701at2"/>
<name>A0A0F0L630_9MICO</name>
<keyword evidence="3" id="KW-1003">Cell membrane</keyword>
<sequence>MSEVAATMESHFSRMPRRGVWRSLRRRALFWVCCAVLAILALVALFPAWFAQLGPTPDPRACVLAESARPPSAAHPFGTDLQGCDVLSNVIYGARASLSVGLLCTALALIVALVLGVIAGYWGGWADRLISRLTDVFLGFPFLLGAVVVLTTLNERTVLNVAIVLALFSWPTMARLVRGSVRTIRGADYVDAARAMGLSTARILRRYVLPNSIGPVLAIATIMVGSVIVAEATLTFLGLGLRAPSISWGLQLASAQERFQTAPHMLLFPSLVLTATVLAVITLGDILRDTLDPKSR</sequence>
<evidence type="ECO:0000256" key="6">
    <source>
        <dbReference type="ARBA" id="ARBA00023136"/>
    </source>
</evidence>
<protein>
    <submittedName>
        <fullName evidence="9">Glutathione transport system permease protein GsiD</fullName>
    </submittedName>
</protein>
<reference evidence="9 10" key="1">
    <citation type="submission" date="2015-02" db="EMBL/GenBank/DDBJ databases">
        <title>Draft genome sequences of ten Microbacterium spp. with emphasis on heavy metal contaminated environments.</title>
        <authorList>
            <person name="Corretto E."/>
        </authorList>
    </citation>
    <scope>NUCLEOTIDE SEQUENCE [LARGE SCALE GENOMIC DNA]</scope>
    <source>
        <strain evidence="9 10">BEL4b</strain>
    </source>
</reference>
<dbReference type="RefSeq" id="WP_045279488.1">
    <property type="nucleotide sequence ID" value="NZ_CAKKLT010000028.1"/>
</dbReference>
<dbReference type="PROSITE" id="PS50928">
    <property type="entry name" value="ABC_TM1"/>
    <property type="match status" value="1"/>
</dbReference>
<dbReference type="GO" id="GO:0005886">
    <property type="term" value="C:plasma membrane"/>
    <property type="evidence" value="ECO:0007669"/>
    <property type="project" value="UniProtKB-SubCell"/>
</dbReference>
<feature type="transmembrane region" description="Helical" evidence="7">
    <location>
        <begin position="159"/>
        <end position="177"/>
    </location>
</feature>
<dbReference type="PATRIC" id="fig|82380.11.peg.2153"/>
<dbReference type="Gene3D" id="1.10.3720.10">
    <property type="entry name" value="MetI-like"/>
    <property type="match status" value="1"/>
</dbReference>
<evidence type="ECO:0000256" key="2">
    <source>
        <dbReference type="ARBA" id="ARBA00022448"/>
    </source>
</evidence>
<feature type="transmembrane region" description="Helical" evidence="7">
    <location>
        <begin position="212"/>
        <end position="239"/>
    </location>
</feature>
<dbReference type="SUPFAM" id="SSF161098">
    <property type="entry name" value="MetI-like"/>
    <property type="match status" value="1"/>
</dbReference>
<evidence type="ECO:0000256" key="1">
    <source>
        <dbReference type="ARBA" id="ARBA00004651"/>
    </source>
</evidence>
<dbReference type="Proteomes" id="UP000033640">
    <property type="component" value="Unassembled WGS sequence"/>
</dbReference>
<comment type="similarity">
    <text evidence="7">Belongs to the binding-protein-dependent transport system permease family.</text>
</comment>
<evidence type="ECO:0000256" key="4">
    <source>
        <dbReference type="ARBA" id="ARBA00022692"/>
    </source>
</evidence>